<dbReference type="CDD" id="cd06163">
    <property type="entry name" value="S2P-M50_PDZ_RseP-like"/>
    <property type="match status" value="2"/>
</dbReference>
<keyword evidence="7 11" id="KW-0862">Zinc</keyword>
<dbReference type="InterPro" id="IPR036034">
    <property type="entry name" value="PDZ_sf"/>
</dbReference>
<keyword evidence="14" id="KW-1185">Reference proteome</keyword>
<dbReference type="NCBIfam" id="TIGR00054">
    <property type="entry name" value="RIP metalloprotease RseP"/>
    <property type="match status" value="1"/>
</dbReference>
<evidence type="ECO:0000256" key="5">
    <source>
        <dbReference type="ARBA" id="ARBA00022692"/>
    </source>
</evidence>
<dbReference type="Pfam" id="PF02163">
    <property type="entry name" value="Peptidase_M50"/>
    <property type="match status" value="1"/>
</dbReference>
<dbReference type="GO" id="GO:0046872">
    <property type="term" value="F:metal ion binding"/>
    <property type="evidence" value="ECO:0007669"/>
    <property type="project" value="UniProtKB-KW"/>
</dbReference>
<dbReference type="SMART" id="SM00228">
    <property type="entry name" value="PDZ"/>
    <property type="match status" value="1"/>
</dbReference>
<evidence type="ECO:0000256" key="4">
    <source>
        <dbReference type="ARBA" id="ARBA00022670"/>
    </source>
</evidence>
<dbReference type="InterPro" id="IPR041489">
    <property type="entry name" value="PDZ_6"/>
</dbReference>
<dbReference type="RefSeq" id="WP_114984284.1">
    <property type="nucleotide sequence ID" value="NZ_CP027806.1"/>
</dbReference>
<dbReference type="OrthoDB" id="9782003at2"/>
<evidence type="ECO:0000313" key="13">
    <source>
        <dbReference type="EMBL" id="AXJ01051.1"/>
    </source>
</evidence>
<organism evidence="13 14">
    <name type="scientific">Cyclonatronum proteinivorum</name>
    <dbReference type="NCBI Taxonomy" id="1457365"/>
    <lineage>
        <taxon>Bacteria</taxon>
        <taxon>Pseudomonadati</taxon>
        <taxon>Balneolota</taxon>
        <taxon>Balneolia</taxon>
        <taxon>Balneolales</taxon>
        <taxon>Cyclonatronaceae</taxon>
        <taxon>Cyclonatronum</taxon>
    </lineage>
</organism>
<dbReference type="InterPro" id="IPR001478">
    <property type="entry name" value="PDZ"/>
</dbReference>
<feature type="transmembrane region" description="Helical" evidence="11">
    <location>
        <begin position="105"/>
        <end position="130"/>
    </location>
</feature>
<keyword evidence="9 11" id="KW-0482">Metalloprotease</keyword>
<dbReference type="GO" id="GO:0016020">
    <property type="term" value="C:membrane"/>
    <property type="evidence" value="ECO:0007669"/>
    <property type="project" value="UniProtKB-SubCell"/>
</dbReference>
<name>A0A345UKP9_9BACT</name>
<dbReference type="CDD" id="cd23081">
    <property type="entry name" value="cpPDZ_EcRseP-like"/>
    <property type="match status" value="1"/>
</dbReference>
<reference evidence="13 14" key="1">
    <citation type="submission" date="2018-03" db="EMBL/GenBank/DDBJ databases">
        <title>Phenotypic and genomic properties of Cyclonatronum proteinivorum gen. nov., sp. nov., a haloalkaliphilic bacteroidete from soda lakes possessing Na+-translocating rhodopsin.</title>
        <authorList>
            <person name="Toshchakov S.V."/>
            <person name="Korzhenkov A."/>
            <person name="Samarov N.I."/>
            <person name="Kublanov I.V."/>
            <person name="Muntyan M.S."/>
            <person name="Sorokin D.Y."/>
        </authorList>
    </citation>
    <scope>NUCLEOTIDE SEQUENCE [LARGE SCALE GENOMIC DNA]</scope>
    <source>
        <strain evidence="13 14">Omega</strain>
    </source>
</reference>
<dbReference type="AlphaFoldDB" id="A0A345UKP9"/>
<evidence type="ECO:0000256" key="7">
    <source>
        <dbReference type="ARBA" id="ARBA00022833"/>
    </source>
</evidence>
<comment type="cofactor">
    <cofactor evidence="1 11">
        <name>Zn(2+)</name>
        <dbReference type="ChEBI" id="CHEBI:29105"/>
    </cofactor>
</comment>
<evidence type="ECO:0000256" key="3">
    <source>
        <dbReference type="ARBA" id="ARBA00007931"/>
    </source>
</evidence>
<proteinExistence type="inferred from homology"/>
<comment type="similarity">
    <text evidence="3 11">Belongs to the peptidase M50B family.</text>
</comment>
<evidence type="ECO:0000256" key="1">
    <source>
        <dbReference type="ARBA" id="ARBA00001947"/>
    </source>
</evidence>
<evidence type="ECO:0000259" key="12">
    <source>
        <dbReference type="PROSITE" id="PS50106"/>
    </source>
</evidence>
<dbReference type="PROSITE" id="PS50106">
    <property type="entry name" value="PDZ"/>
    <property type="match status" value="1"/>
</dbReference>
<keyword evidence="8 11" id="KW-1133">Transmembrane helix</keyword>
<keyword evidence="4 13" id="KW-0645">Protease</keyword>
<dbReference type="Gene3D" id="2.30.42.10">
    <property type="match status" value="1"/>
</dbReference>
<evidence type="ECO:0000256" key="2">
    <source>
        <dbReference type="ARBA" id="ARBA00004141"/>
    </source>
</evidence>
<feature type="transmembrane region" description="Helical" evidence="11">
    <location>
        <begin position="375"/>
        <end position="408"/>
    </location>
</feature>
<dbReference type="PANTHER" id="PTHR42837:SF2">
    <property type="entry name" value="MEMBRANE METALLOPROTEASE ARASP2, CHLOROPLASTIC-RELATED"/>
    <property type="match status" value="1"/>
</dbReference>
<evidence type="ECO:0000313" key="14">
    <source>
        <dbReference type="Proteomes" id="UP000254808"/>
    </source>
</evidence>
<dbReference type="Pfam" id="PF17820">
    <property type="entry name" value="PDZ_6"/>
    <property type="match status" value="1"/>
</dbReference>
<keyword evidence="10 11" id="KW-0472">Membrane</keyword>
<dbReference type="PANTHER" id="PTHR42837">
    <property type="entry name" value="REGULATOR OF SIGMA-E PROTEASE RSEP"/>
    <property type="match status" value="1"/>
</dbReference>
<keyword evidence="11" id="KW-0479">Metal-binding</keyword>
<dbReference type="SUPFAM" id="SSF50156">
    <property type="entry name" value="PDZ domain-like"/>
    <property type="match status" value="2"/>
</dbReference>
<dbReference type="InterPro" id="IPR008915">
    <property type="entry name" value="Peptidase_M50"/>
</dbReference>
<dbReference type="GO" id="GO:0004222">
    <property type="term" value="F:metalloendopeptidase activity"/>
    <property type="evidence" value="ECO:0007669"/>
    <property type="project" value="InterPro"/>
</dbReference>
<dbReference type="EMBL" id="CP027806">
    <property type="protein sequence ID" value="AXJ01051.1"/>
    <property type="molecule type" value="Genomic_DNA"/>
</dbReference>
<accession>A0A345UKP9</accession>
<dbReference type="Proteomes" id="UP000254808">
    <property type="component" value="Chromosome"/>
</dbReference>
<feature type="transmembrane region" description="Helical" evidence="11">
    <location>
        <begin position="6"/>
        <end position="24"/>
    </location>
</feature>
<comment type="subcellular location">
    <subcellularLocation>
        <location evidence="2">Membrane</location>
        <topology evidence="2">Multi-pass membrane protein</topology>
    </subcellularLocation>
</comment>
<feature type="domain" description="PDZ" evidence="12">
    <location>
        <begin position="229"/>
        <end position="282"/>
    </location>
</feature>
<gene>
    <name evidence="13" type="ORF">CYPRO_1801</name>
</gene>
<evidence type="ECO:0000256" key="10">
    <source>
        <dbReference type="ARBA" id="ARBA00023136"/>
    </source>
</evidence>
<feature type="transmembrane region" description="Helical" evidence="11">
    <location>
        <begin position="420"/>
        <end position="441"/>
    </location>
</feature>
<protein>
    <recommendedName>
        <fullName evidence="11">Zinc metalloprotease</fullName>
        <ecNumber evidence="11">3.4.24.-</ecNumber>
    </recommendedName>
</protein>
<dbReference type="GO" id="GO:0006508">
    <property type="term" value="P:proteolysis"/>
    <property type="evidence" value="ECO:0007669"/>
    <property type="project" value="UniProtKB-KW"/>
</dbReference>
<sequence>MEFITGIGVTILLFVAAIFILVLVHELGHFLAAKAFGMRVEQFSVGFPPRLFGKKIGDTDYCISATPLGGYVKIAGMIDETNDGRFLAQEPQPWEFRSKPVWQRLIVMVAGVAFNILLAALIFAMLLLYYGREMIPADNVGAMYIPETSVAHEIGFQTGDELIYINGVRPELYHSGNMVPIGELTRSNLTFTVLRDGAEHTIQAPSNFLDYLNRNPEFLFVTYAVPSEIAAVVPDSPAYEAGLKTGDQVVEIDGAPVNFFLQMSHIIRSSEGPLFLTVLRDGERLNLEVTPNPDTRLIGVGMIDPVEYFGVIYQNVGLLTALGGGFQETWETTTGMLSAFGMMFRGTISFRDNLGGPVAIASVTREATDSGGVRGFWFLVAFLSISLAIVNMLPIPVLDGGHVMFLLYEAVTRREPTVKVRMALQQIGLIFIIGLFIFVTFNDVMRHIIN</sequence>
<evidence type="ECO:0000256" key="6">
    <source>
        <dbReference type="ARBA" id="ARBA00022801"/>
    </source>
</evidence>
<keyword evidence="5 11" id="KW-0812">Transmembrane</keyword>
<evidence type="ECO:0000256" key="8">
    <source>
        <dbReference type="ARBA" id="ARBA00022989"/>
    </source>
</evidence>
<dbReference type="InterPro" id="IPR004387">
    <property type="entry name" value="Pept_M50_Zn"/>
</dbReference>
<dbReference type="EC" id="3.4.24.-" evidence="11"/>
<evidence type="ECO:0000256" key="9">
    <source>
        <dbReference type="ARBA" id="ARBA00023049"/>
    </source>
</evidence>
<dbReference type="KEGG" id="cprv:CYPRO_1801"/>
<keyword evidence="6 11" id="KW-0378">Hydrolase</keyword>
<evidence type="ECO:0000256" key="11">
    <source>
        <dbReference type="RuleBase" id="RU362031"/>
    </source>
</evidence>